<dbReference type="PANTHER" id="PTHR43026:SF1">
    <property type="entry name" value="2-HYDROXYACID DEHYDROGENASE HOMOLOG 1-RELATED"/>
    <property type="match status" value="1"/>
</dbReference>
<dbReference type="AlphaFoldDB" id="A0A4R3HZX4"/>
<dbReference type="InterPro" id="IPR006140">
    <property type="entry name" value="D-isomer_DH_NAD-bd"/>
</dbReference>
<dbReference type="SUPFAM" id="SSF51735">
    <property type="entry name" value="NAD(P)-binding Rossmann-fold domains"/>
    <property type="match status" value="1"/>
</dbReference>
<dbReference type="GO" id="GO:0008720">
    <property type="term" value="F:D-lactate dehydrogenase (NAD+) activity"/>
    <property type="evidence" value="ECO:0007669"/>
    <property type="project" value="TreeGrafter"/>
</dbReference>
<dbReference type="PROSITE" id="PS00670">
    <property type="entry name" value="D_2_HYDROXYACID_DH_2"/>
    <property type="match status" value="1"/>
</dbReference>
<keyword evidence="2 4" id="KW-0560">Oxidoreductase</keyword>
<dbReference type="OrthoDB" id="9805416at2"/>
<evidence type="ECO:0000259" key="5">
    <source>
        <dbReference type="Pfam" id="PF00389"/>
    </source>
</evidence>
<keyword evidence="8" id="KW-1185">Reference proteome</keyword>
<dbReference type="Pfam" id="PF00389">
    <property type="entry name" value="2-Hacid_dh"/>
    <property type="match status" value="1"/>
</dbReference>
<reference evidence="7 8" key="1">
    <citation type="submission" date="2019-03" db="EMBL/GenBank/DDBJ databases">
        <title>Genomic Encyclopedia of Archaeal and Bacterial Type Strains, Phase II (KMG-II): from individual species to whole genera.</title>
        <authorList>
            <person name="Goeker M."/>
        </authorList>
    </citation>
    <scope>NUCLEOTIDE SEQUENCE [LARGE SCALE GENOMIC DNA]</scope>
    <source>
        <strain evidence="7 8">DSM 15388</strain>
    </source>
</reference>
<dbReference type="PROSITE" id="PS00065">
    <property type="entry name" value="D_2_HYDROXYACID_DH_1"/>
    <property type="match status" value="1"/>
</dbReference>
<dbReference type="PROSITE" id="PS00671">
    <property type="entry name" value="D_2_HYDROXYACID_DH_3"/>
    <property type="match status" value="1"/>
</dbReference>
<feature type="domain" description="D-isomer specific 2-hydroxyacid dehydrogenase catalytic" evidence="5">
    <location>
        <begin position="15"/>
        <end position="325"/>
    </location>
</feature>
<evidence type="ECO:0000256" key="4">
    <source>
        <dbReference type="RuleBase" id="RU003719"/>
    </source>
</evidence>
<dbReference type="InterPro" id="IPR006139">
    <property type="entry name" value="D-isomer_2_OHA_DH_cat_dom"/>
</dbReference>
<dbReference type="InterPro" id="IPR036291">
    <property type="entry name" value="NAD(P)-bd_dom_sf"/>
</dbReference>
<evidence type="ECO:0000256" key="2">
    <source>
        <dbReference type="ARBA" id="ARBA00023002"/>
    </source>
</evidence>
<sequence length="327" mass="36484">MKILFFSVFKNQIADVEEIAAQRGVEVDIVNTPLSMENVHLAEGYEAISCAGKCNLGRDVLTQLKHYGVKYISTKAVGYENLDVEACKELELRFSNSSYSPHSVGEFTVMSILTSLRKLSFSQSKLRRKDFTLFGLEGRELHDQTVGVIGTGKIGQSVVKRLSGFGCRIIAHDLHESNEVKGLVEYLPLQEVLQQSDVITLHAPLLESTYHLLDESAFKTMKDNVCIVNNARGELIDSEALINALKSGKVSAAALDVIEDELDFFRYDYSEKEITHKSLNTLLNMDNVQITTHHSFFTRQASVDMVNSAIMALQDFKESGYTANQIC</sequence>
<keyword evidence="3" id="KW-0520">NAD</keyword>
<evidence type="ECO:0000259" key="6">
    <source>
        <dbReference type="Pfam" id="PF02826"/>
    </source>
</evidence>
<dbReference type="Gene3D" id="3.40.50.720">
    <property type="entry name" value="NAD(P)-binding Rossmann-like Domain"/>
    <property type="match status" value="2"/>
</dbReference>
<dbReference type="InterPro" id="IPR029752">
    <property type="entry name" value="D-isomer_DH_CS1"/>
</dbReference>
<proteinExistence type="inferred from homology"/>
<dbReference type="GO" id="GO:0051287">
    <property type="term" value="F:NAD binding"/>
    <property type="evidence" value="ECO:0007669"/>
    <property type="project" value="InterPro"/>
</dbReference>
<dbReference type="InterPro" id="IPR029753">
    <property type="entry name" value="D-isomer_DH_CS"/>
</dbReference>
<feature type="domain" description="D-isomer specific 2-hydroxyacid dehydrogenase NAD-binding" evidence="6">
    <location>
        <begin position="110"/>
        <end position="294"/>
    </location>
</feature>
<evidence type="ECO:0000256" key="3">
    <source>
        <dbReference type="ARBA" id="ARBA00023027"/>
    </source>
</evidence>
<organism evidence="7 8">
    <name type="scientific">Reinekea marinisedimentorum</name>
    <dbReference type="NCBI Taxonomy" id="230495"/>
    <lineage>
        <taxon>Bacteria</taxon>
        <taxon>Pseudomonadati</taxon>
        <taxon>Pseudomonadota</taxon>
        <taxon>Gammaproteobacteria</taxon>
        <taxon>Oceanospirillales</taxon>
        <taxon>Saccharospirillaceae</taxon>
        <taxon>Reinekea</taxon>
    </lineage>
</organism>
<dbReference type="EMBL" id="SLZR01000015">
    <property type="protein sequence ID" value="TCS38808.1"/>
    <property type="molecule type" value="Genomic_DNA"/>
</dbReference>
<evidence type="ECO:0000313" key="8">
    <source>
        <dbReference type="Proteomes" id="UP000295793"/>
    </source>
</evidence>
<comment type="similarity">
    <text evidence="1 4">Belongs to the D-isomer specific 2-hydroxyacid dehydrogenase family.</text>
</comment>
<dbReference type="Proteomes" id="UP000295793">
    <property type="component" value="Unassembled WGS sequence"/>
</dbReference>
<gene>
    <name evidence="7" type="ORF">BCF53_11582</name>
</gene>
<comment type="caution">
    <text evidence="7">The sequence shown here is derived from an EMBL/GenBank/DDBJ whole genome shotgun (WGS) entry which is preliminary data.</text>
</comment>
<dbReference type="Pfam" id="PF02826">
    <property type="entry name" value="2-Hacid_dh_C"/>
    <property type="match status" value="1"/>
</dbReference>
<dbReference type="PANTHER" id="PTHR43026">
    <property type="entry name" value="2-HYDROXYACID DEHYDROGENASE HOMOLOG 1-RELATED"/>
    <property type="match status" value="1"/>
</dbReference>
<evidence type="ECO:0000256" key="1">
    <source>
        <dbReference type="ARBA" id="ARBA00005854"/>
    </source>
</evidence>
<dbReference type="InterPro" id="IPR058205">
    <property type="entry name" value="D-LDH-like"/>
</dbReference>
<evidence type="ECO:0000313" key="7">
    <source>
        <dbReference type="EMBL" id="TCS38808.1"/>
    </source>
</evidence>
<name>A0A4R3HZX4_9GAMM</name>
<protein>
    <submittedName>
        <fullName evidence="7">D-lactate dehydrogenase</fullName>
    </submittedName>
</protein>
<dbReference type="RefSeq" id="WP_132702888.1">
    <property type="nucleotide sequence ID" value="NZ_SLZR01000015.1"/>
</dbReference>
<dbReference type="SUPFAM" id="SSF52283">
    <property type="entry name" value="Formate/glycerate dehydrogenase catalytic domain-like"/>
    <property type="match status" value="1"/>
</dbReference>
<accession>A0A4R3HZX4</accession>